<sequence length="141" mass="15972">MNPSSRADGSEEIKGEDAFGKTIVFGLLKRNGNVYTGIVPNCSNDTLQGIIRGKSGPGERPYRIWETPSGGGWERPVCFWSCPFNGIEGFWGFAKFRLTRFRGMSPSTFSLHLKECAFRINHRNQDLYKLILRLIPKNPLF</sequence>
<dbReference type="EMBL" id="CP002919">
    <property type="protein sequence ID" value="AFS53396.1"/>
    <property type="molecule type" value="Genomic_DNA"/>
</dbReference>
<dbReference type="HOGENOM" id="CLU_044348_11_1_0"/>
<dbReference type="AlphaFoldDB" id="J9ZB79"/>
<name>J9ZB79_LEPFM</name>
<feature type="domain" description="ISXO2-like transposase" evidence="1">
    <location>
        <begin position="6"/>
        <end position="121"/>
    </location>
</feature>
<dbReference type="KEGG" id="lfi:LFML04_1169"/>
<dbReference type="Proteomes" id="UP000006177">
    <property type="component" value="Chromosome"/>
</dbReference>
<protein>
    <submittedName>
        <fullName evidence="2">Transposase</fullName>
    </submittedName>
</protein>
<reference evidence="2 3" key="1">
    <citation type="journal article" date="2011" name="J. Microbiol.">
        <title>Complete genome of Leptospirillum ferriphilum ML-04 provides insight into its physiology and environmental adaptation.</title>
        <authorList>
            <person name="Mi S."/>
            <person name="Song J."/>
            <person name="Lin J."/>
            <person name="Che Y."/>
            <person name="Zheng H."/>
            <person name="Lin J."/>
        </authorList>
    </citation>
    <scope>NUCLEOTIDE SEQUENCE [LARGE SCALE GENOMIC DNA]</scope>
    <source>
        <strain evidence="2 3">ML-04</strain>
    </source>
</reference>
<dbReference type="PATRIC" id="fig|1048260.3.peg.1271"/>
<evidence type="ECO:0000313" key="3">
    <source>
        <dbReference type="Proteomes" id="UP000006177"/>
    </source>
</evidence>
<dbReference type="InterPro" id="IPR024445">
    <property type="entry name" value="Tnp_ISXO2-like"/>
</dbReference>
<evidence type="ECO:0000259" key="1">
    <source>
        <dbReference type="SMART" id="SM01126"/>
    </source>
</evidence>
<proteinExistence type="predicted"/>
<accession>J9ZB79</accession>
<evidence type="ECO:0000313" key="2">
    <source>
        <dbReference type="EMBL" id="AFS53396.1"/>
    </source>
</evidence>
<gene>
    <name evidence="2" type="ordered locus">LFML04_1169</name>
</gene>
<dbReference type="SMART" id="SM01126">
    <property type="entry name" value="DDE_Tnp_IS1595"/>
    <property type="match status" value="1"/>
</dbReference>
<organism evidence="2 3">
    <name type="scientific">Leptospirillum ferriphilum (strain ML-04)</name>
    <dbReference type="NCBI Taxonomy" id="1048260"/>
    <lineage>
        <taxon>Bacteria</taxon>
        <taxon>Pseudomonadati</taxon>
        <taxon>Nitrospirota</taxon>
        <taxon>Nitrospiria</taxon>
        <taxon>Nitrospirales</taxon>
        <taxon>Nitrospiraceae</taxon>
        <taxon>Leptospirillum</taxon>
    </lineage>
</organism>